<proteinExistence type="predicted"/>
<gene>
    <name evidence="1" type="ORF">ACFQ2J_00635</name>
</gene>
<name>A0ABW3KVV9_9BACI</name>
<comment type="caution">
    <text evidence="1">The sequence shown here is derived from an EMBL/GenBank/DDBJ whole genome shotgun (WGS) entry which is preliminary data.</text>
</comment>
<dbReference type="EMBL" id="JBHTKL010000001">
    <property type="protein sequence ID" value="MFD1017687.1"/>
    <property type="molecule type" value="Genomic_DNA"/>
</dbReference>
<organism evidence="1 2">
    <name type="scientific">Thalassobacillus hwangdonensis</name>
    <dbReference type="NCBI Taxonomy" id="546108"/>
    <lineage>
        <taxon>Bacteria</taxon>
        <taxon>Bacillati</taxon>
        <taxon>Bacillota</taxon>
        <taxon>Bacilli</taxon>
        <taxon>Bacillales</taxon>
        <taxon>Bacillaceae</taxon>
        <taxon>Thalassobacillus</taxon>
    </lineage>
</organism>
<evidence type="ECO:0000313" key="1">
    <source>
        <dbReference type="EMBL" id="MFD1017687.1"/>
    </source>
</evidence>
<evidence type="ECO:0000313" key="2">
    <source>
        <dbReference type="Proteomes" id="UP001596990"/>
    </source>
</evidence>
<sequence length="146" mass="16785">MEDKVKIELSPKQYEKLLETVFIGTWVVNSTKDELDESFEQVRNIVLSHSKEANAAEKVEYVADGDYYDLSVAYETALVDAFIEPYDEQAFFDKLIEKLALKKLAEEVGGLSVPLSEEMIEKKLMYESEIEQGLYKYGLKPLDWKA</sequence>
<keyword evidence="2" id="KW-1185">Reference proteome</keyword>
<accession>A0ABW3KVV9</accession>
<dbReference type="RefSeq" id="WP_386055624.1">
    <property type="nucleotide sequence ID" value="NZ_JBHTKL010000001.1"/>
</dbReference>
<protein>
    <submittedName>
        <fullName evidence="1">Uncharacterized protein</fullName>
    </submittedName>
</protein>
<dbReference type="Proteomes" id="UP001596990">
    <property type="component" value="Unassembled WGS sequence"/>
</dbReference>
<reference evidence="2" key="1">
    <citation type="journal article" date="2019" name="Int. J. Syst. Evol. Microbiol.">
        <title>The Global Catalogue of Microorganisms (GCM) 10K type strain sequencing project: providing services to taxonomists for standard genome sequencing and annotation.</title>
        <authorList>
            <consortium name="The Broad Institute Genomics Platform"/>
            <consortium name="The Broad Institute Genome Sequencing Center for Infectious Disease"/>
            <person name="Wu L."/>
            <person name="Ma J."/>
        </authorList>
    </citation>
    <scope>NUCLEOTIDE SEQUENCE [LARGE SCALE GENOMIC DNA]</scope>
    <source>
        <strain evidence="2">CCUG 56607</strain>
    </source>
</reference>